<dbReference type="AlphaFoldDB" id="B8GL85"/>
<dbReference type="CDD" id="cd17538">
    <property type="entry name" value="REC_D1_PleD-like"/>
    <property type="match status" value="1"/>
</dbReference>
<evidence type="ECO:0000259" key="3">
    <source>
        <dbReference type="PROSITE" id="PS50125"/>
    </source>
</evidence>
<evidence type="ECO:0000313" key="4">
    <source>
        <dbReference type="EMBL" id="ACL71603.1"/>
    </source>
</evidence>
<dbReference type="InterPro" id="IPR029787">
    <property type="entry name" value="Nucleotide_cyclase"/>
</dbReference>
<feature type="modified residue" description="4-aspartylphosphate" evidence="1">
    <location>
        <position position="76"/>
    </location>
</feature>
<dbReference type="GO" id="GO:0004016">
    <property type="term" value="F:adenylate cyclase activity"/>
    <property type="evidence" value="ECO:0007669"/>
    <property type="project" value="UniProtKB-ARBA"/>
</dbReference>
<protein>
    <submittedName>
        <fullName evidence="4">Adenylate/guanylate cyclase</fullName>
    </submittedName>
</protein>
<dbReference type="SMART" id="SM00448">
    <property type="entry name" value="REC"/>
    <property type="match status" value="1"/>
</dbReference>
<dbReference type="Pfam" id="PF00072">
    <property type="entry name" value="Response_reg"/>
    <property type="match status" value="1"/>
</dbReference>
<dbReference type="PANTHER" id="PTHR43081">
    <property type="entry name" value="ADENYLATE CYCLASE, TERMINAL-DIFFERENTIATION SPECIFIC-RELATED"/>
    <property type="match status" value="1"/>
</dbReference>
<dbReference type="eggNOG" id="COG0745">
    <property type="taxonomic scope" value="Bacteria"/>
</dbReference>
<dbReference type="STRING" id="396588.Tgr7_0506"/>
<dbReference type="InterPro" id="IPR001789">
    <property type="entry name" value="Sig_transdc_resp-reg_receiver"/>
</dbReference>
<dbReference type="OrthoDB" id="9806704at2"/>
<dbReference type="GO" id="GO:0009190">
    <property type="term" value="P:cyclic nucleotide biosynthetic process"/>
    <property type="evidence" value="ECO:0007669"/>
    <property type="project" value="InterPro"/>
</dbReference>
<dbReference type="InterPro" id="IPR050697">
    <property type="entry name" value="Adenylyl/Guanylyl_Cyclase_3/4"/>
</dbReference>
<dbReference type="GO" id="GO:0000160">
    <property type="term" value="P:phosphorelay signal transduction system"/>
    <property type="evidence" value="ECO:0007669"/>
    <property type="project" value="InterPro"/>
</dbReference>
<dbReference type="SUPFAM" id="SSF55073">
    <property type="entry name" value="Nucleotide cyclase"/>
    <property type="match status" value="1"/>
</dbReference>
<evidence type="ECO:0000259" key="2">
    <source>
        <dbReference type="PROSITE" id="PS50110"/>
    </source>
</evidence>
<dbReference type="InterPro" id="IPR011006">
    <property type="entry name" value="CheY-like_superfamily"/>
</dbReference>
<feature type="domain" description="Guanylate cyclase" evidence="3">
    <location>
        <begin position="197"/>
        <end position="329"/>
    </location>
</feature>
<feature type="domain" description="Response regulatory" evidence="2">
    <location>
        <begin position="27"/>
        <end position="143"/>
    </location>
</feature>
<name>B8GL85_THISH</name>
<organism evidence="4 5">
    <name type="scientific">Thioalkalivibrio sulfidiphilus (strain HL-EbGR7)</name>
    <dbReference type="NCBI Taxonomy" id="396588"/>
    <lineage>
        <taxon>Bacteria</taxon>
        <taxon>Pseudomonadati</taxon>
        <taxon>Pseudomonadota</taxon>
        <taxon>Gammaproteobacteria</taxon>
        <taxon>Chromatiales</taxon>
        <taxon>Ectothiorhodospiraceae</taxon>
        <taxon>Thioalkalivibrio</taxon>
    </lineage>
</organism>
<dbReference type="SUPFAM" id="SSF52172">
    <property type="entry name" value="CheY-like"/>
    <property type="match status" value="1"/>
</dbReference>
<evidence type="ECO:0000313" key="5">
    <source>
        <dbReference type="Proteomes" id="UP000002383"/>
    </source>
</evidence>
<dbReference type="KEGG" id="tgr:Tgr7_0506"/>
<keyword evidence="5" id="KW-1185">Reference proteome</keyword>
<dbReference type="SMART" id="SM00044">
    <property type="entry name" value="CYCc"/>
    <property type="match status" value="1"/>
</dbReference>
<dbReference type="Proteomes" id="UP000002383">
    <property type="component" value="Chromosome"/>
</dbReference>
<dbReference type="CDD" id="cd07302">
    <property type="entry name" value="CHD"/>
    <property type="match status" value="1"/>
</dbReference>
<dbReference type="Gene3D" id="3.30.70.1230">
    <property type="entry name" value="Nucleotide cyclase"/>
    <property type="match status" value="1"/>
</dbReference>
<dbReference type="Gene3D" id="3.40.50.2300">
    <property type="match status" value="1"/>
</dbReference>
<dbReference type="eggNOG" id="COG2114">
    <property type="taxonomic scope" value="Bacteria"/>
</dbReference>
<dbReference type="HOGENOM" id="CLU_000445_110_0_6"/>
<reference evidence="4 5" key="1">
    <citation type="journal article" date="2011" name="Stand. Genomic Sci.">
        <title>Complete genome sequence of 'Thioalkalivibrio sulfidophilus' HL-EbGr7.</title>
        <authorList>
            <person name="Muyzer G."/>
            <person name="Sorokin D.Y."/>
            <person name="Mavromatis K."/>
            <person name="Lapidus A."/>
            <person name="Clum A."/>
            <person name="Ivanova N."/>
            <person name="Pati A."/>
            <person name="d'Haeseleer P."/>
            <person name="Woyke T."/>
            <person name="Kyrpides N.C."/>
        </authorList>
    </citation>
    <scope>NUCLEOTIDE SEQUENCE [LARGE SCALE GENOMIC DNA]</scope>
    <source>
        <strain evidence="4 5">HL-EbGR7</strain>
    </source>
</reference>
<accession>B8GL85</accession>
<dbReference type="PANTHER" id="PTHR43081:SF1">
    <property type="entry name" value="ADENYLATE CYCLASE, TERMINAL-DIFFERENTIATION SPECIFIC"/>
    <property type="match status" value="1"/>
</dbReference>
<sequence length="380" mass="42169">MHARQLPQGNTTTDDASLVEQAGGRRTLLVVDDQEVNRLILARHLELLGHRVLQADSGPQALQILREQSVDGVVLDVVMRGMDGYEVCRRIKADPETWFIPVVMVTVLNNQADRVRAMEAGADEFLSKPVYPEELSARIRSLMRWRDARKALEQARREQMRGLFSRFLCPELVDDLLAAPEDEARSLLKRSERRDAAVMFADLRGFTGLSERLSAEQVVTLLNSFFSVMTQVTHAHRGTVFGMGGDSLLVGFGVPLPQEDAGVRAFDCAREMQRAFRGLSRSWREDWGVDAGLGIGINRGEVVCGNVGSESYLSYTVVGDAVNVAARLQAQARAGEVLLSGSLHETLDKECARACESLPNPLFLKGRSRPLPVLRWRVDC</sequence>
<gene>
    <name evidence="4" type="ordered locus">Tgr7_0506</name>
</gene>
<keyword evidence="1" id="KW-0597">Phosphoprotein</keyword>
<dbReference type="EMBL" id="CP001339">
    <property type="protein sequence ID" value="ACL71603.1"/>
    <property type="molecule type" value="Genomic_DNA"/>
</dbReference>
<dbReference type="Pfam" id="PF00211">
    <property type="entry name" value="Guanylate_cyc"/>
    <property type="match status" value="1"/>
</dbReference>
<dbReference type="InterPro" id="IPR001054">
    <property type="entry name" value="A/G_cyclase"/>
</dbReference>
<dbReference type="PROSITE" id="PS50110">
    <property type="entry name" value="RESPONSE_REGULATORY"/>
    <property type="match status" value="1"/>
</dbReference>
<dbReference type="PROSITE" id="PS50125">
    <property type="entry name" value="GUANYLATE_CYCLASE_2"/>
    <property type="match status" value="1"/>
</dbReference>
<proteinExistence type="predicted"/>
<dbReference type="RefSeq" id="WP_012637091.1">
    <property type="nucleotide sequence ID" value="NC_011901.1"/>
</dbReference>
<evidence type="ECO:0000256" key="1">
    <source>
        <dbReference type="PROSITE-ProRule" id="PRU00169"/>
    </source>
</evidence>